<dbReference type="Pfam" id="PF19854">
    <property type="entry name" value="DUF6329"/>
    <property type="match status" value="1"/>
</dbReference>
<evidence type="ECO:0000259" key="1">
    <source>
        <dbReference type="Pfam" id="PF19854"/>
    </source>
</evidence>
<dbReference type="Proteomes" id="UP000469440">
    <property type="component" value="Unassembled WGS sequence"/>
</dbReference>
<sequence length="309" mass="35252">MKAIFERKPSDFDLRSFEVSKTIRLPAEDFEAVLQKPMRDYDFIQENIEQMHCDSSGVYHCLLLTGEGKKDGLLVESEGYGYCRYASYIPNISALTSPALQQFNQKMMEAVDYIVSTGTQNTTEGNWIISFDELAQQTGFEHDFNSMDTLMDMLHEREEVANVELGDSSIDVCYYLDFCPQYGGHPEESEPEQLPEAPSPVSRLKDLLYLHWEDIHLFHKDVEVQPATIVELNEHTLTDAGKVAWADVLDAEVVKVYNGYYGLQMELDKVKPSRLEEFSSMLAGYCPVSDYETWVTQDGDTPLQSPEMK</sequence>
<comment type="caution">
    <text evidence="2">The sequence shown here is derived from an EMBL/GenBank/DDBJ whole genome shotgun (WGS) entry which is preliminary data.</text>
</comment>
<gene>
    <name evidence="2" type="ORF">CAFE_38130</name>
</gene>
<keyword evidence="3" id="KW-1185">Reference proteome</keyword>
<organism evidence="2 3">
    <name type="scientific">Caproicibacter fermentans</name>
    <dbReference type="NCBI Taxonomy" id="2576756"/>
    <lineage>
        <taxon>Bacteria</taxon>
        <taxon>Bacillati</taxon>
        <taxon>Bacillota</taxon>
        <taxon>Clostridia</taxon>
        <taxon>Eubacteriales</taxon>
        <taxon>Acutalibacteraceae</taxon>
        <taxon>Caproicibacter</taxon>
    </lineage>
</organism>
<evidence type="ECO:0000313" key="3">
    <source>
        <dbReference type="Proteomes" id="UP000469440"/>
    </source>
</evidence>
<dbReference type="EMBL" id="VWXL01000109">
    <property type="protein sequence ID" value="MVB13058.1"/>
    <property type="molecule type" value="Genomic_DNA"/>
</dbReference>
<protein>
    <recommendedName>
        <fullName evidence="1">DUF6329 domain-containing protein</fullName>
    </recommendedName>
</protein>
<evidence type="ECO:0000313" key="2">
    <source>
        <dbReference type="EMBL" id="MVB13058.1"/>
    </source>
</evidence>
<proteinExistence type="predicted"/>
<dbReference type="OrthoDB" id="2166284at2"/>
<dbReference type="RefSeq" id="WP_156991472.1">
    <property type="nucleotide sequence ID" value="NZ_VWXL01000109.1"/>
</dbReference>
<dbReference type="AlphaFoldDB" id="A0A6N8I517"/>
<name>A0A6N8I517_9FIRM</name>
<dbReference type="InterPro" id="IPR046292">
    <property type="entry name" value="DUF6329"/>
</dbReference>
<accession>A0A6N8I517</accession>
<feature type="domain" description="DUF6329" evidence="1">
    <location>
        <begin position="57"/>
        <end position="94"/>
    </location>
</feature>
<reference evidence="2 3" key="1">
    <citation type="submission" date="2019-09" db="EMBL/GenBank/DDBJ databases">
        <title>Genome sequence of Clostridium sp. EA1.</title>
        <authorList>
            <person name="Poehlein A."/>
            <person name="Bengelsdorf F.R."/>
            <person name="Daniel R."/>
        </authorList>
    </citation>
    <scope>NUCLEOTIDE SEQUENCE [LARGE SCALE GENOMIC DNA]</scope>
    <source>
        <strain evidence="2 3">EA1</strain>
    </source>
</reference>